<dbReference type="STRING" id="198616.SAMN05216193_114101"/>
<protein>
    <submittedName>
        <fullName evidence="4">6-phosphogluconolactonase, cycloisomerase 2 family</fullName>
    </submittedName>
</protein>
<keyword evidence="3" id="KW-0732">Signal</keyword>
<dbReference type="PANTHER" id="PTHR30344:SF1">
    <property type="entry name" value="6-PHOSPHOGLUCONOLACTONASE"/>
    <property type="match status" value="1"/>
</dbReference>
<dbReference type="PANTHER" id="PTHR30344">
    <property type="entry name" value="6-PHOSPHOGLUCONOLACTONASE-RELATED"/>
    <property type="match status" value="1"/>
</dbReference>
<keyword evidence="5" id="KW-1185">Reference proteome</keyword>
<dbReference type="GO" id="GO:0006006">
    <property type="term" value="P:glucose metabolic process"/>
    <property type="evidence" value="ECO:0007669"/>
    <property type="project" value="UniProtKB-KW"/>
</dbReference>
<dbReference type="InterPro" id="IPR015943">
    <property type="entry name" value="WD40/YVTN_repeat-like_dom_sf"/>
</dbReference>
<feature type="signal peptide" evidence="3">
    <location>
        <begin position="1"/>
        <end position="19"/>
    </location>
</feature>
<dbReference type="SUPFAM" id="SSF51004">
    <property type="entry name" value="C-terminal (heme d1) domain of cytochrome cd1-nitrite reductase"/>
    <property type="match status" value="1"/>
</dbReference>
<comment type="similarity">
    <text evidence="1">Belongs to the cycloisomerase 2 family.</text>
</comment>
<evidence type="ECO:0000313" key="4">
    <source>
        <dbReference type="EMBL" id="SDO68709.1"/>
    </source>
</evidence>
<reference evidence="5" key="1">
    <citation type="submission" date="2016-10" db="EMBL/GenBank/DDBJ databases">
        <authorList>
            <person name="Varghese N."/>
            <person name="Submissions S."/>
        </authorList>
    </citation>
    <scope>NUCLEOTIDE SEQUENCE [LARGE SCALE GENOMIC DNA]</scope>
    <source>
        <strain evidence="5">JCM 21621</strain>
    </source>
</reference>
<keyword evidence="4" id="KW-0413">Isomerase</keyword>
<feature type="chain" id="PRO_5017480202" evidence="3">
    <location>
        <begin position="20"/>
        <end position="391"/>
    </location>
</feature>
<dbReference type="EMBL" id="FNIJ01000014">
    <property type="protein sequence ID" value="SDO68709.1"/>
    <property type="molecule type" value="Genomic_DNA"/>
</dbReference>
<dbReference type="GO" id="GO:0017057">
    <property type="term" value="F:6-phosphogluconolactonase activity"/>
    <property type="evidence" value="ECO:0007669"/>
    <property type="project" value="TreeGrafter"/>
</dbReference>
<dbReference type="AlphaFoldDB" id="A0A1H0LKG6"/>
<proteinExistence type="inferred from homology"/>
<evidence type="ECO:0000256" key="2">
    <source>
        <dbReference type="ARBA" id="ARBA00022526"/>
    </source>
</evidence>
<evidence type="ECO:0000256" key="1">
    <source>
        <dbReference type="ARBA" id="ARBA00005564"/>
    </source>
</evidence>
<sequence length="391" mass="41846">MTRSLAGMLAVMLCPLADASADGAFQATQFHLLVGTYTRSGSEGIYLYRFDSRLGRLDGPLGVARTPNPSFFSFTANQRVLFVLNENGRTPRGDAGGRVTSFRFDAASGALHEIDQQETQGDEPTYSSLSPDGRYLFVANYSTLPQGSLAVLRVGQSGTLGAVVQTESHAGSGVDPDRQSCGHTHSVAMAPHSDFLFAADLGADKVFAYRYQPERSDRPLQPAQPPFFAAPAGSGPRHILFSADGRFAYLTLELSGAVMALQRNGARLVPLQTLPLAPPGFQGKVGAGALHLSADGRFLYVLNRGDDNHLAIFAVDPGDGRLTLLKRRSVEGESPRDFTIAPGGRFLLVANQASNSIELFARDPLTGLVTDKLQSVPLDSPAFLQLLPRGR</sequence>
<dbReference type="Proteomes" id="UP000242957">
    <property type="component" value="Unassembled WGS sequence"/>
</dbReference>
<dbReference type="RefSeq" id="WP_281246556.1">
    <property type="nucleotide sequence ID" value="NZ_FNIJ01000014.1"/>
</dbReference>
<dbReference type="GO" id="GO:0005829">
    <property type="term" value="C:cytosol"/>
    <property type="evidence" value="ECO:0007669"/>
    <property type="project" value="TreeGrafter"/>
</dbReference>
<evidence type="ECO:0000313" key="5">
    <source>
        <dbReference type="Proteomes" id="UP000242957"/>
    </source>
</evidence>
<keyword evidence="2" id="KW-0313">Glucose metabolism</keyword>
<name>A0A1H0LKG6_9PSED</name>
<dbReference type="InterPro" id="IPR011048">
    <property type="entry name" value="Haem_d1_sf"/>
</dbReference>
<dbReference type="Gene3D" id="2.130.10.10">
    <property type="entry name" value="YVTN repeat-like/Quinoprotein amine dehydrogenase"/>
    <property type="match status" value="1"/>
</dbReference>
<dbReference type="InterPro" id="IPR050282">
    <property type="entry name" value="Cycloisomerase_2"/>
</dbReference>
<dbReference type="Pfam" id="PF10282">
    <property type="entry name" value="Lactonase"/>
    <property type="match status" value="1"/>
</dbReference>
<dbReference type="InterPro" id="IPR019405">
    <property type="entry name" value="Lactonase_7-beta_prop"/>
</dbReference>
<gene>
    <name evidence="4" type="ORF">SAMN05216193_114101</name>
</gene>
<organism evidence="4 5">
    <name type="scientific">Pseudomonas jinjuensis</name>
    <dbReference type="NCBI Taxonomy" id="198616"/>
    <lineage>
        <taxon>Bacteria</taxon>
        <taxon>Pseudomonadati</taxon>
        <taxon>Pseudomonadota</taxon>
        <taxon>Gammaproteobacteria</taxon>
        <taxon>Pseudomonadales</taxon>
        <taxon>Pseudomonadaceae</taxon>
        <taxon>Pseudomonas</taxon>
    </lineage>
</organism>
<evidence type="ECO:0000256" key="3">
    <source>
        <dbReference type="SAM" id="SignalP"/>
    </source>
</evidence>
<accession>A0A1H0LKG6</accession>
<dbReference type="GO" id="GO:0016853">
    <property type="term" value="F:isomerase activity"/>
    <property type="evidence" value="ECO:0007669"/>
    <property type="project" value="UniProtKB-KW"/>
</dbReference>
<keyword evidence="2" id="KW-0119">Carbohydrate metabolism</keyword>